<evidence type="ECO:0000313" key="2">
    <source>
        <dbReference type="EMBL" id="GMA96005.1"/>
    </source>
</evidence>
<reference evidence="3" key="1">
    <citation type="journal article" date="2019" name="Int. J. Syst. Evol. Microbiol.">
        <title>The Global Catalogue of Microorganisms (GCM) 10K type strain sequencing project: providing services to taxonomists for standard genome sequencing and annotation.</title>
        <authorList>
            <consortium name="The Broad Institute Genomics Platform"/>
            <consortium name="The Broad Institute Genome Sequencing Center for Infectious Disease"/>
            <person name="Wu L."/>
            <person name="Ma J."/>
        </authorList>
    </citation>
    <scope>NUCLEOTIDE SEQUENCE [LARGE SCALE GENOMIC DNA]</scope>
    <source>
        <strain evidence="3">NBRC 108894</strain>
    </source>
</reference>
<organism evidence="2 3">
    <name type="scientific">Pseudolysinimonas kribbensis</name>
    <dbReference type="NCBI Taxonomy" id="433641"/>
    <lineage>
        <taxon>Bacteria</taxon>
        <taxon>Bacillati</taxon>
        <taxon>Actinomycetota</taxon>
        <taxon>Actinomycetes</taxon>
        <taxon>Micrococcales</taxon>
        <taxon>Microbacteriaceae</taxon>
        <taxon>Pseudolysinimonas</taxon>
    </lineage>
</organism>
<dbReference type="EMBL" id="BSVB01000001">
    <property type="protein sequence ID" value="GMA96005.1"/>
    <property type="molecule type" value="Genomic_DNA"/>
</dbReference>
<gene>
    <name evidence="2" type="ORF">GCM10025881_28290</name>
</gene>
<proteinExistence type="predicted"/>
<dbReference type="PANTHER" id="PTHR37507">
    <property type="entry name" value="SPORULATION PROTEIN YDCC"/>
    <property type="match status" value="1"/>
</dbReference>
<name>A0ABQ6K8T5_9MICO</name>
<dbReference type="InterPro" id="IPR052944">
    <property type="entry name" value="Sporulation_related"/>
</dbReference>
<keyword evidence="3" id="KW-1185">Reference proteome</keyword>
<accession>A0ABQ6K8T5</accession>
<feature type="compositionally biased region" description="Basic and acidic residues" evidence="1">
    <location>
        <begin position="177"/>
        <end position="195"/>
    </location>
</feature>
<dbReference type="SUPFAM" id="SSF89392">
    <property type="entry name" value="Prokaryotic lipoproteins and lipoprotein localization factors"/>
    <property type="match status" value="1"/>
</dbReference>
<evidence type="ECO:0000256" key="1">
    <source>
        <dbReference type="SAM" id="MobiDB-lite"/>
    </source>
</evidence>
<evidence type="ECO:0000313" key="3">
    <source>
        <dbReference type="Proteomes" id="UP001157034"/>
    </source>
</evidence>
<dbReference type="InterPro" id="IPR029046">
    <property type="entry name" value="LolA/LolB/LppX"/>
</dbReference>
<evidence type="ECO:0008006" key="4">
    <source>
        <dbReference type="Google" id="ProtNLM"/>
    </source>
</evidence>
<feature type="region of interest" description="Disordered" evidence="1">
    <location>
        <begin position="176"/>
        <end position="214"/>
    </location>
</feature>
<protein>
    <recommendedName>
        <fullName evidence="4">DUF2092 domain-containing protein</fullName>
    </recommendedName>
</protein>
<sequence>MHSDESAILDLVTAAHRAKVYVDGRSKQRVQVLDQLAERDIVRNGSSVWIWDSKHKTAQHVTLPSRHSASPAPVTPSELATRLLASVRSSSKVTVATGSSVAGRSVDRLVLTPRTDRTLVSRVVVSVDHATGVPLKIAVDARGQSGDAVAIGFTDVSFSTPGAGLFSFSPPKGAHVTTKDLSHVRPHAKADHVAPDPDASASPKAQPGSEPTVTGAGWASVVTVPSGQLPAGVTGDPLFRQLTTAVDGGRALQTTLVSVLITDDGRVLAGAVPIATLEAAAR</sequence>
<dbReference type="Gene3D" id="2.50.20.10">
    <property type="entry name" value="Lipoprotein localisation LolA/LolB/LppX"/>
    <property type="match status" value="1"/>
</dbReference>
<dbReference type="Proteomes" id="UP001157034">
    <property type="component" value="Unassembled WGS sequence"/>
</dbReference>
<dbReference type="RefSeq" id="WP_284254674.1">
    <property type="nucleotide sequence ID" value="NZ_BSVB01000001.1"/>
</dbReference>
<dbReference type="PANTHER" id="PTHR37507:SF2">
    <property type="entry name" value="SPORULATION PROTEIN YDCC"/>
    <property type="match status" value="1"/>
</dbReference>
<comment type="caution">
    <text evidence="2">The sequence shown here is derived from an EMBL/GenBank/DDBJ whole genome shotgun (WGS) entry which is preliminary data.</text>
</comment>